<dbReference type="AlphaFoldDB" id="A0A2H3AZ54"/>
<evidence type="ECO:0000313" key="1">
    <source>
        <dbReference type="EMBL" id="PBK60102.1"/>
    </source>
</evidence>
<dbReference type="Proteomes" id="UP000218334">
    <property type="component" value="Unassembled WGS sequence"/>
</dbReference>
<protein>
    <submittedName>
        <fullName evidence="1">Uncharacterized protein</fullName>
    </submittedName>
</protein>
<proteinExistence type="predicted"/>
<evidence type="ECO:0000313" key="2">
    <source>
        <dbReference type="Proteomes" id="UP000218334"/>
    </source>
</evidence>
<organism evidence="1 2">
    <name type="scientific">Armillaria solidipes</name>
    <dbReference type="NCBI Taxonomy" id="1076256"/>
    <lineage>
        <taxon>Eukaryota</taxon>
        <taxon>Fungi</taxon>
        <taxon>Dikarya</taxon>
        <taxon>Basidiomycota</taxon>
        <taxon>Agaricomycotina</taxon>
        <taxon>Agaricomycetes</taxon>
        <taxon>Agaricomycetidae</taxon>
        <taxon>Agaricales</taxon>
        <taxon>Marasmiineae</taxon>
        <taxon>Physalacriaceae</taxon>
        <taxon>Armillaria</taxon>
    </lineage>
</organism>
<gene>
    <name evidence="1" type="ORF">ARMSODRAFT_738054</name>
</gene>
<reference evidence="2" key="1">
    <citation type="journal article" date="2017" name="Nat. Ecol. Evol.">
        <title>Genome expansion and lineage-specific genetic innovations in the forest pathogenic fungi Armillaria.</title>
        <authorList>
            <person name="Sipos G."/>
            <person name="Prasanna A.N."/>
            <person name="Walter M.C."/>
            <person name="O'Connor E."/>
            <person name="Balint B."/>
            <person name="Krizsan K."/>
            <person name="Kiss B."/>
            <person name="Hess J."/>
            <person name="Varga T."/>
            <person name="Slot J."/>
            <person name="Riley R."/>
            <person name="Boka B."/>
            <person name="Rigling D."/>
            <person name="Barry K."/>
            <person name="Lee J."/>
            <person name="Mihaltcheva S."/>
            <person name="LaButti K."/>
            <person name="Lipzen A."/>
            <person name="Waldron R."/>
            <person name="Moloney N.M."/>
            <person name="Sperisen C."/>
            <person name="Kredics L."/>
            <person name="Vagvoelgyi C."/>
            <person name="Patrignani A."/>
            <person name="Fitzpatrick D."/>
            <person name="Nagy I."/>
            <person name="Doyle S."/>
            <person name="Anderson J.B."/>
            <person name="Grigoriev I.V."/>
            <person name="Gueldener U."/>
            <person name="Muensterkoetter M."/>
            <person name="Nagy L.G."/>
        </authorList>
    </citation>
    <scope>NUCLEOTIDE SEQUENCE [LARGE SCALE GENOMIC DNA]</scope>
    <source>
        <strain evidence="2">28-4</strain>
    </source>
</reference>
<accession>A0A2H3AZ54</accession>
<name>A0A2H3AZ54_9AGAR</name>
<sequence length="112" mass="12361">MLYFPSAPTLHKRLIEVTMVNKARFRGGRGGLMWPRSMTERSSWSATLGMKRSTSVVGEQADHEEESGTRLVNTVWVEGVLVHEGKTTGEGKRIDTVFGSVLPSRPDLSSIS</sequence>
<dbReference type="EMBL" id="KZ293492">
    <property type="protein sequence ID" value="PBK60102.1"/>
    <property type="molecule type" value="Genomic_DNA"/>
</dbReference>
<keyword evidence="2" id="KW-1185">Reference proteome</keyword>